<feature type="region of interest" description="Disordered" evidence="1">
    <location>
        <begin position="116"/>
        <end position="149"/>
    </location>
</feature>
<evidence type="ECO:0000256" key="1">
    <source>
        <dbReference type="SAM" id="MobiDB-lite"/>
    </source>
</evidence>
<organism evidence="2 3">
    <name type="scientific">Petrolisthes cinctipes</name>
    <name type="common">Flat porcelain crab</name>
    <dbReference type="NCBI Taxonomy" id="88211"/>
    <lineage>
        <taxon>Eukaryota</taxon>
        <taxon>Metazoa</taxon>
        <taxon>Ecdysozoa</taxon>
        <taxon>Arthropoda</taxon>
        <taxon>Crustacea</taxon>
        <taxon>Multicrustacea</taxon>
        <taxon>Malacostraca</taxon>
        <taxon>Eumalacostraca</taxon>
        <taxon>Eucarida</taxon>
        <taxon>Decapoda</taxon>
        <taxon>Pleocyemata</taxon>
        <taxon>Anomura</taxon>
        <taxon>Galatheoidea</taxon>
        <taxon>Porcellanidae</taxon>
        <taxon>Petrolisthes</taxon>
    </lineage>
</organism>
<name>A0AAE1GMV7_PETCI</name>
<sequence length="149" mass="16483">MVGGAWGGYSGRGEINQPASQAPTTTTIVQHRRYTPSQQHLLNPLQYIQHHSHRRYTTSQQHLLTLTFATTTSLPLTYNLHYGILITSMLPPPLRPLHHSVLSTTPPSQPLRPLNHSALFTTPSSSPLSPLHHSTLSTTLRHHQGQALG</sequence>
<feature type="compositionally biased region" description="Low complexity" evidence="1">
    <location>
        <begin position="121"/>
        <end position="139"/>
    </location>
</feature>
<proteinExistence type="predicted"/>
<reference evidence="2" key="1">
    <citation type="submission" date="2023-10" db="EMBL/GenBank/DDBJ databases">
        <title>Genome assemblies of two species of porcelain crab, Petrolisthes cinctipes and Petrolisthes manimaculis (Anomura: Porcellanidae).</title>
        <authorList>
            <person name="Angst P."/>
        </authorList>
    </citation>
    <scope>NUCLEOTIDE SEQUENCE</scope>
    <source>
        <strain evidence="2">PB745_01</strain>
        <tissue evidence="2">Gill</tissue>
    </source>
</reference>
<protein>
    <submittedName>
        <fullName evidence="2">Uncharacterized protein</fullName>
    </submittedName>
</protein>
<evidence type="ECO:0000313" key="2">
    <source>
        <dbReference type="EMBL" id="KAK3894857.1"/>
    </source>
</evidence>
<feature type="compositionally biased region" description="Basic residues" evidence="1">
    <location>
        <begin position="140"/>
        <end position="149"/>
    </location>
</feature>
<comment type="caution">
    <text evidence="2">The sequence shown here is derived from an EMBL/GenBank/DDBJ whole genome shotgun (WGS) entry which is preliminary data.</text>
</comment>
<evidence type="ECO:0000313" key="3">
    <source>
        <dbReference type="Proteomes" id="UP001286313"/>
    </source>
</evidence>
<feature type="compositionally biased region" description="Polar residues" evidence="1">
    <location>
        <begin position="17"/>
        <end position="26"/>
    </location>
</feature>
<dbReference type="EMBL" id="JAWQEG010000086">
    <property type="protein sequence ID" value="KAK3894857.1"/>
    <property type="molecule type" value="Genomic_DNA"/>
</dbReference>
<feature type="compositionally biased region" description="Gly residues" evidence="1">
    <location>
        <begin position="1"/>
        <end position="11"/>
    </location>
</feature>
<dbReference type="Proteomes" id="UP001286313">
    <property type="component" value="Unassembled WGS sequence"/>
</dbReference>
<accession>A0AAE1GMV7</accession>
<gene>
    <name evidence="2" type="ORF">Pcinc_001396</name>
</gene>
<feature type="region of interest" description="Disordered" evidence="1">
    <location>
        <begin position="1"/>
        <end position="26"/>
    </location>
</feature>
<keyword evidence="3" id="KW-1185">Reference proteome</keyword>
<dbReference type="AlphaFoldDB" id="A0AAE1GMV7"/>